<gene>
    <name evidence="1" type="primary">ABSGL_03958.1 scaffold 4752</name>
</gene>
<organism evidence="1">
    <name type="scientific">Absidia glauca</name>
    <name type="common">Pin mould</name>
    <dbReference type="NCBI Taxonomy" id="4829"/>
    <lineage>
        <taxon>Eukaryota</taxon>
        <taxon>Fungi</taxon>
        <taxon>Fungi incertae sedis</taxon>
        <taxon>Mucoromycota</taxon>
        <taxon>Mucoromycotina</taxon>
        <taxon>Mucoromycetes</taxon>
        <taxon>Mucorales</taxon>
        <taxon>Cunninghamellaceae</taxon>
        <taxon>Absidia</taxon>
    </lineage>
</organism>
<evidence type="ECO:0000313" key="2">
    <source>
        <dbReference type="Proteomes" id="UP000078561"/>
    </source>
</evidence>
<dbReference type="AlphaFoldDB" id="A0A168MFF4"/>
<accession>A0A168MFF4</accession>
<evidence type="ECO:0000313" key="1">
    <source>
        <dbReference type="EMBL" id="SAL98426.1"/>
    </source>
</evidence>
<proteinExistence type="predicted"/>
<feature type="non-terminal residue" evidence="1">
    <location>
        <position position="1"/>
    </location>
</feature>
<keyword evidence="2" id="KW-1185">Reference proteome</keyword>
<dbReference type="Proteomes" id="UP000078561">
    <property type="component" value="Unassembled WGS sequence"/>
</dbReference>
<name>A0A168MFF4_ABSGL</name>
<dbReference type="EMBL" id="LT552096">
    <property type="protein sequence ID" value="SAL98426.1"/>
    <property type="molecule type" value="Genomic_DNA"/>
</dbReference>
<dbReference type="InParanoid" id="A0A168MFF4"/>
<reference evidence="1" key="1">
    <citation type="submission" date="2016-04" db="EMBL/GenBank/DDBJ databases">
        <authorList>
            <person name="Evans L.H."/>
            <person name="Alamgir A."/>
            <person name="Owens N."/>
            <person name="Weber N.D."/>
            <person name="Virtaneva K."/>
            <person name="Barbian K."/>
            <person name="Babar A."/>
            <person name="Rosenke K."/>
        </authorList>
    </citation>
    <scope>NUCLEOTIDE SEQUENCE [LARGE SCALE GENOMIC DNA]</scope>
    <source>
        <strain evidence="1">CBS 101.48</strain>
    </source>
</reference>
<sequence>EVANDVEEPDLLEDAIQPIESGSESDDDVIDMNWAPCNIIVDHRLASPDTNYQYVNPSLIGLKLD</sequence>
<protein>
    <submittedName>
        <fullName evidence="1">Uncharacterized protein</fullName>
    </submittedName>
</protein>